<evidence type="ECO:0000256" key="3">
    <source>
        <dbReference type="ARBA" id="ARBA00022449"/>
    </source>
</evidence>
<dbReference type="AlphaFoldDB" id="H9UA33"/>
<evidence type="ECO:0000256" key="6">
    <source>
        <dbReference type="ARBA" id="ARBA00022989"/>
    </source>
</evidence>
<dbReference type="EMBL" id="CP003260">
    <property type="protein sequence ID" value="AFG34376.1"/>
    <property type="molecule type" value="Genomic_DNA"/>
</dbReference>
<feature type="transmembrane region" description="Helical" evidence="10">
    <location>
        <begin position="442"/>
        <end position="463"/>
    </location>
</feature>
<keyword evidence="4" id="KW-1003">Cell membrane</keyword>
<keyword evidence="12" id="KW-1185">Reference proteome</keyword>
<evidence type="ECO:0000256" key="5">
    <source>
        <dbReference type="ARBA" id="ARBA00022692"/>
    </source>
</evidence>
<evidence type="ECO:0000256" key="7">
    <source>
        <dbReference type="ARBA" id="ARBA00023065"/>
    </source>
</evidence>
<dbReference type="GO" id="GO:0042910">
    <property type="term" value="F:xenobiotic transmembrane transporter activity"/>
    <property type="evidence" value="ECO:0007669"/>
    <property type="project" value="InterPro"/>
</dbReference>
<dbReference type="PATRIC" id="fig|771875.3.peg.234"/>
<dbReference type="InterPro" id="IPR002528">
    <property type="entry name" value="MATE_fam"/>
</dbReference>
<dbReference type="PIRSF" id="PIRSF006603">
    <property type="entry name" value="DinF"/>
    <property type="match status" value="1"/>
</dbReference>
<evidence type="ECO:0000256" key="1">
    <source>
        <dbReference type="ARBA" id="ARBA00004651"/>
    </source>
</evidence>
<evidence type="ECO:0000256" key="10">
    <source>
        <dbReference type="SAM" id="Phobius"/>
    </source>
</evidence>
<protein>
    <recommendedName>
        <fullName evidence="9">Multidrug-efflux transporter</fullName>
    </recommendedName>
</protein>
<evidence type="ECO:0000256" key="4">
    <source>
        <dbReference type="ARBA" id="ARBA00022475"/>
    </source>
</evidence>
<evidence type="ECO:0000313" key="12">
    <source>
        <dbReference type="Proteomes" id="UP000007384"/>
    </source>
</evidence>
<evidence type="ECO:0000256" key="9">
    <source>
        <dbReference type="ARBA" id="ARBA00031636"/>
    </source>
</evidence>
<dbReference type="RefSeq" id="WP_014450844.1">
    <property type="nucleotide sequence ID" value="NC_017095.1"/>
</dbReference>
<dbReference type="GO" id="GO:0015297">
    <property type="term" value="F:antiporter activity"/>
    <property type="evidence" value="ECO:0007669"/>
    <property type="project" value="UniProtKB-KW"/>
</dbReference>
<reference evidence="11" key="1">
    <citation type="submission" date="2012-03" db="EMBL/GenBank/DDBJ databases">
        <title>Complete sequence of Fervidobacterium pennivorans DSM 9078.</title>
        <authorList>
            <consortium name="US DOE Joint Genome Institute"/>
            <person name="Lucas S."/>
            <person name="Han J."/>
            <person name="Lapidus A."/>
            <person name="Cheng J.-F."/>
            <person name="Goodwin L."/>
            <person name="Pitluck S."/>
            <person name="Peters L."/>
            <person name="Ovchinnikova G."/>
            <person name="Lu M."/>
            <person name="Detter J.C."/>
            <person name="Han C."/>
            <person name="Tapia R."/>
            <person name="Land M."/>
            <person name="Hauser L."/>
            <person name="Kyrpides N."/>
            <person name="Ivanova N."/>
            <person name="Pagani I."/>
            <person name="Noll K.M."/>
            <person name="Woyke T."/>
        </authorList>
    </citation>
    <scope>NUCLEOTIDE SEQUENCE</scope>
    <source>
        <strain evidence="11">DSM 9078</strain>
    </source>
</reference>
<keyword evidence="8 10" id="KW-0472">Membrane</keyword>
<feature type="transmembrane region" description="Helical" evidence="10">
    <location>
        <begin position="152"/>
        <end position="173"/>
    </location>
</feature>
<feature type="transmembrane region" description="Helical" evidence="10">
    <location>
        <begin position="221"/>
        <end position="240"/>
    </location>
</feature>
<feature type="transmembrane region" description="Helical" evidence="10">
    <location>
        <begin position="56"/>
        <end position="79"/>
    </location>
</feature>
<proteinExistence type="predicted"/>
<keyword evidence="6 10" id="KW-1133">Transmembrane helix</keyword>
<dbReference type="STRING" id="771875.Ferpe_0225"/>
<dbReference type="HOGENOM" id="CLU_012893_5_3_0"/>
<dbReference type="eggNOG" id="COG0534">
    <property type="taxonomic scope" value="Bacteria"/>
</dbReference>
<feature type="transmembrane region" description="Helical" evidence="10">
    <location>
        <begin position="33"/>
        <end position="50"/>
    </location>
</feature>
<dbReference type="CDD" id="cd13137">
    <property type="entry name" value="MATE_NorM_like"/>
    <property type="match status" value="1"/>
</dbReference>
<feature type="transmembrane region" description="Helical" evidence="10">
    <location>
        <begin position="309"/>
        <end position="330"/>
    </location>
</feature>
<keyword evidence="7" id="KW-0406">Ion transport</keyword>
<name>H9UA33_FERPD</name>
<dbReference type="NCBIfam" id="TIGR00797">
    <property type="entry name" value="matE"/>
    <property type="match status" value="1"/>
</dbReference>
<evidence type="ECO:0000256" key="8">
    <source>
        <dbReference type="ARBA" id="ARBA00023136"/>
    </source>
</evidence>
<evidence type="ECO:0000256" key="2">
    <source>
        <dbReference type="ARBA" id="ARBA00022448"/>
    </source>
</evidence>
<keyword evidence="2" id="KW-0813">Transport</keyword>
<feature type="transmembrane region" description="Helical" evidence="10">
    <location>
        <begin position="383"/>
        <end position="406"/>
    </location>
</feature>
<dbReference type="GO" id="GO:0005886">
    <property type="term" value="C:plasma membrane"/>
    <property type="evidence" value="ECO:0007669"/>
    <property type="project" value="UniProtKB-SubCell"/>
</dbReference>
<dbReference type="InterPro" id="IPR050222">
    <property type="entry name" value="MATE_MdtK"/>
</dbReference>
<evidence type="ECO:0000313" key="11">
    <source>
        <dbReference type="EMBL" id="AFG34376.1"/>
    </source>
</evidence>
<feature type="transmembrane region" description="Helical" evidence="10">
    <location>
        <begin position="180"/>
        <end position="201"/>
    </location>
</feature>
<dbReference type="GO" id="GO:0006811">
    <property type="term" value="P:monoatomic ion transport"/>
    <property type="evidence" value="ECO:0007669"/>
    <property type="project" value="UniProtKB-KW"/>
</dbReference>
<dbReference type="Pfam" id="PF01554">
    <property type="entry name" value="MatE"/>
    <property type="match status" value="2"/>
</dbReference>
<sequence>MKTLKTPKTFDERSNGKKHIVENESVKFLTKELFRLSLPTMLGFAIQSLYDIVDMFWIGKISYKAIAGVVIFSTIFWLVEILNEIIGTSSVSLISQAYGKGDLKLTSRIIEQTLIFKAMVALIASGILLVFFKPIVSFFSSDIEVVNSAIHYGYIRIFFMPIFFMTYSTFTALRNIGCASLATLTMATGTIVNIILDPIFIFDKLPLFNITGFGLGVSGAAWATVISTFIPLIWGLYLLFRGIEGVKISLKGLLLLDKKIDTKLITIGLPSGVEMLLRNLSYTVLIKISSLFGPEYVTVFGIIERMFGFAVIPIFGLSMGASTLVGFQLGKNNEEGAKKATILATLYSVIIVSLLLVLILLFRESVFTLFTSNKNVIEIGARSIPYVVFALFMISFSAGLSSAFFGSGKTSIPMIAGILSRWGVMVPLVLISTYVLRLGPIGLWMAFPVTEFVEVLVMSIAFLKSDWYKKRVI</sequence>
<dbReference type="InterPro" id="IPR048279">
    <property type="entry name" value="MdtK-like"/>
</dbReference>
<dbReference type="Proteomes" id="UP000007384">
    <property type="component" value="Chromosome"/>
</dbReference>
<gene>
    <name evidence="11" type="ordered locus">Ferpe_0225</name>
</gene>
<feature type="transmembrane region" description="Helical" evidence="10">
    <location>
        <begin position="114"/>
        <end position="132"/>
    </location>
</feature>
<comment type="subcellular location">
    <subcellularLocation>
        <location evidence="1">Cell membrane</location>
        <topology evidence="1">Multi-pass membrane protein</topology>
    </subcellularLocation>
</comment>
<feature type="transmembrane region" description="Helical" evidence="10">
    <location>
        <begin position="342"/>
        <end position="363"/>
    </location>
</feature>
<accession>H9UA33</accession>
<dbReference type="KEGG" id="fpe:Ferpe_0225"/>
<keyword evidence="5 10" id="KW-0812">Transmembrane</keyword>
<keyword evidence="3" id="KW-0050">Antiport</keyword>
<dbReference type="PANTHER" id="PTHR43298:SF2">
    <property type="entry name" value="FMN_FAD EXPORTER YEEO-RELATED"/>
    <property type="match status" value="1"/>
</dbReference>
<dbReference type="PANTHER" id="PTHR43298">
    <property type="entry name" value="MULTIDRUG RESISTANCE PROTEIN NORM-RELATED"/>
    <property type="match status" value="1"/>
</dbReference>
<organism evidence="11 12">
    <name type="scientific">Fervidobacterium pennivorans (strain DSM 9078 / Ven5)</name>
    <dbReference type="NCBI Taxonomy" id="771875"/>
    <lineage>
        <taxon>Bacteria</taxon>
        <taxon>Thermotogati</taxon>
        <taxon>Thermotogota</taxon>
        <taxon>Thermotogae</taxon>
        <taxon>Thermotogales</taxon>
        <taxon>Fervidobacteriaceae</taxon>
        <taxon>Fervidobacterium</taxon>
    </lineage>
</organism>